<dbReference type="RefSeq" id="WP_234862877.1">
    <property type="nucleotide sequence ID" value="NZ_JAKEVZ010000019.1"/>
</dbReference>
<feature type="region of interest" description="Disordered" evidence="1">
    <location>
        <begin position="975"/>
        <end position="994"/>
    </location>
</feature>
<sequence length="994" mass="108946">MKKAIIIVGSIFLLVLVSLVALPFLFKDKIIARIDKEIANSINAQVYYDLDQISLSVFKRFPNISATVGQFGIVGNEPFQADTLIHLDELQVDFNLRSVLFGDIPSLTGIHLNGGSLYVKVLEDGRANYDITYPSEEVTEPSNFQMEIDLIEVNNFDLVYDDRSLDFLMVLAQIQASGKGDFTADVYDLPLEMQALVGEMVYEGTNYLSNKNFKGSTTLQVDMGNMKFSFAEGEFGLNDFLFGLEGFIAMPTDDIEFDLTFAGKDNTFKSILSLVPGMYKERFADLKTSGTMDFNGKFKGIYNDASFPSFDIALLVKDGMFQYPDLPRPVSDVNVDLRVKNETNNLENTSVNIPVFNLKFGNNPISGKFLLGNLVSYPMEGNLKGKLDLDELTSIFPVEGMTVRGILDVNAEAKGSYDSSNQTMPAISANLNLSNGFVKNAEYPTALEALQVKALVSNPSGRMPDFVVDLSQFGFQLENEQIDGRLKITDFDAMNWDGAVKGTIDLGKMLAIFPIENTTMSGKIAADIQTKGSYKDVEAAQYNKLDTRGNMSVSNFAYTSADLPQGIKINNAKADFTPERINLTQFDSQVGQSPLQASGFLSNYLNYLLQENQTLKGQLNLNSSRFNVNEWMTESSSSDTAALTVIELPTNIDFSMSVSAAEVIYDNLNLRDVKGNMTLREGVLRFSEASMSALGGRIVMNGSYDPRDVTAPKFDFGLNLVNLSIPQAFQSLNTVKAFAPVAQHLTGNFNTNLNFSGKLGQDMMPILSSIFANGLVKVSEASLQNSNLVQGITSLTKLNDTNTLQLKDLNIPIDIQNGILEVKPFNVKLWDYQANIQGSTGFDGSINYLINMQVPAGKFGAQANALLASISGTQANENTMIPVALNLGGTYASPKVGLAGGNSIETLLANSLKSRVSSETANIQQQVTEQFKATEDSIKRELKLKADMVQDSLQKEAEKKLNVTKDKAVEEGKKLIRGLLNPKPPAKPDTTKKN</sequence>
<gene>
    <name evidence="2" type="ORF">L0U89_18495</name>
</gene>
<dbReference type="PANTHER" id="PTHR30441">
    <property type="entry name" value="DUF748 DOMAIN-CONTAINING PROTEIN"/>
    <property type="match status" value="1"/>
</dbReference>
<accession>A0ABS9BYD1</accession>
<reference evidence="2 3" key="1">
    <citation type="submission" date="2022-01" db="EMBL/GenBank/DDBJ databases">
        <title>Mariniradius saccharolyticus sp. nov., isolated from sediment of a river.</title>
        <authorList>
            <person name="Liu H."/>
        </authorList>
    </citation>
    <scope>NUCLEOTIDE SEQUENCE [LARGE SCALE GENOMIC DNA]</scope>
    <source>
        <strain evidence="2 3">RY-2</strain>
    </source>
</reference>
<dbReference type="PANTHER" id="PTHR30441:SF8">
    <property type="entry name" value="DUF748 DOMAIN-CONTAINING PROTEIN"/>
    <property type="match status" value="1"/>
</dbReference>
<evidence type="ECO:0000313" key="2">
    <source>
        <dbReference type="EMBL" id="MCF1753055.1"/>
    </source>
</evidence>
<dbReference type="InterPro" id="IPR052894">
    <property type="entry name" value="AsmA-related"/>
</dbReference>
<protein>
    <recommendedName>
        <fullName evidence="4">AsmA-like C-terminal region</fullName>
    </recommendedName>
</protein>
<comment type="caution">
    <text evidence="2">The sequence shown here is derived from an EMBL/GenBank/DDBJ whole genome shotgun (WGS) entry which is preliminary data.</text>
</comment>
<dbReference type="Proteomes" id="UP001201449">
    <property type="component" value="Unassembled WGS sequence"/>
</dbReference>
<evidence type="ECO:0008006" key="4">
    <source>
        <dbReference type="Google" id="ProtNLM"/>
    </source>
</evidence>
<dbReference type="EMBL" id="JAKEVZ010000019">
    <property type="protein sequence ID" value="MCF1753055.1"/>
    <property type="molecule type" value="Genomic_DNA"/>
</dbReference>
<evidence type="ECO:0000256" key="1">
    <source>
        <dbReference type="SAM" id="MobiDB-lite"/>
    </source>
</evidence>
<keyword evidence="3" id="KW-1185">Reference proteome</keyword>
<proteinExistence type="predicted"/>
<organism evidence="2 3">
    <name type="scientific">Mariniradius sediminis</name>
    <dbReference type="NCBI Taxonomy" id="2909237"/>
    <lineage>
        <taxon>Bacteria</taxon>
        <taxon>Pseudomonadati</taxon>
        <taxon>Bacteroidota</taxon>
        <taxon>Cytophagia</taxon>
        <taxon>Cytophagales</taxon>
        <taxon>Cyclobacteriaceae</taxon>
        <taxon>Mariniradius</taxon>
    </lineage>
</organism>
<name>A0ABS9BYD1_9BACT</name>
<evidence type="ECO:0000313" key="3">
    <source>
        <dbReference type="Proteomes" id="UP001201449"/>
    </source>
</evidence>